<comment type="caution">
    <text evidence="1">The sequence shown here is derived from an EMBL/GenBank/DDBJ whole genome shotgun (WGS) entry which is preliminary data.</text>
</comment>
<keyword evidence="2" id="KW-1185">Reference proteome</keyword>
<evidence type="ECO:0000313" key="1">
    <source>
        <dbReference type="EMBL" id="GFU10829.1"/>
    </source>
</evidence>
<gene>
    <name evidence="1" type="ORF">NPIL_497651</name>
</gene>
<evidence type="ECO:0000313" key="2">
    <source>
        <dbReference type="Proteomes" id="UP000887013"/>
    </source>
</evidence>
<dbReference type="OrthoDB" id="125347at2759"/>
<reference evidence="1" key="1">
    <citation type="submission" date="2020-08" db="EMBL/GenBank/DDBJ databases">
        <title>Multicomponent nature underlies the extraordinary mechanical properties of spider dragline silk.</title>
        <authorList>
            <person name="Kono N."/>
            <person name="Nakamura H."/>
            <person name="Mori M."/>
            <person name="Yoshida Y."/>
            <person name="Ohtoshi R."/>
            <person name="Malay A.D."/>
            <person name="Moran D.A.P."/>
            <person name="Tomita M."/>
            <person name="Numata K."/>
            <person name="Arakawa K."/>
        </authorList>
    </citation>
    <scope>NUCLEOTIDE SEQUENCE</scope>
</reference>
<proteinExistence type="predicted"/>
<name>A0A8X6QAC5_NEPPI</name>
<dbReference type="AlphaFoldDB" id="A0A8X6QAC5"/>
<dbReference type="EMBL" id="BMAW01078398">
    <property type="protein sequence ID" value="GFU10829.1"/>
    <property type="molecule type" value="Genomic_DNA"/>
</dbReference>
<dbReference type="Proteomes" id="UP000887013">
    <property type="component" value="Unassembled WGS sequence"/>
</dbReference>
<protein>
    <submittedName>
        <fullName evidence="1">Uncharacterized protein</fullName>
    </submittedName>
</protein>
<accession>A0A8X6QAC5</accession>
<sequence length="89" mass="10144">MNCDVKIPSSGEIAIKRRKAIELEMNIKTTQDNGAYKTVYETAYDLDLAHSTISMILKGKLKREMKISTGFKAEKRKILIPDIEKLLMI</sequence>
<organism evidence="1 2">
    <name type="scientific">Nephila pilipes</name>
    <name type="common">Giant wood spider</name>
    <name type="synonym">Nephila maculata</name>
    <dbReference type="NCBI Taxonomy" id="299642"/>
    <lineage>
        <taxon>Eukaryota</taxon>
        <taxon>Metazoa</taxon>
        <taxon>Ecdysozoa</taxon>
        <taxon>Arthropoda</taxon>
        <taxon>Chelicerata</taxon>
        <taxon>Arachnida</taxon>
        <taxon>Araneae</taxon>
        <taxon>Araneomorphae</taxon>
        <taxon>Entelegynae</taxon>
        <taxon>Araneoidea</taxon>
        <taxon>Nephilidae</taxon>
        <taxon>Nephila</taxon>
    </lineage>
</organism>